<evidence type="ECO:0000313" key="25">
    <source>
        <dbReference type="Proteomes" id="UP000615026"/>
    </source>
</evidence>
<evidence type="ECO:0000256" key="11">
    <source>
        <dbReference type="ARBA" id="ARBA00022723"/>
    </source>
</evidence>
<dbReference type="Pfam" id="PF13231">
    <property type="entry name" value="PMT_2"/>
    <property type="match status" value="1"/>
</dbReference>
<evidence type="ECO:0000256" key="13">
    <source>
        <dbReference type="ARBA" id="ARBA00022989"/>
    </source>
</evidence>
<evidence type="ECO:0000256" key="7">
    <source>
        <dbReference type="ARBA" id="ARBA00012704"/>
    </source>
</evidence>
<evidence type="ECO:0000256" key="5">
    <source>
        <dbReference type="ARBA" id="ARBA00004922"/>
    </source>
</evidence>
<feature type="domain" description="Glycosyltransferase 2-like" evidence="22">
    <location>
        <begin position="15"/>
        <end position="183"/>
    </location>
</feature>
<evidence type="ECO:0000256" key="8">
    <source>
        <dbReference type="ARBA" id="ARBA00022676"/>
    </source>
</evidence>
<evidence type="ECO:0000256" key="6">
    <source>
        <dbReference type="ARBA" id="ARBA00006739"/>
    </source>
</evidence>
<dbReference type="PANTHER" id="PTHR43398">
    <property type="entry name" value="DOLICHOL-PHOSPHATE MANNOSYLTRANSFERASE SUBUNIT 1"/>
    <property type="match status" value="1"/>
</dbReference>
<evidence type="ECO:0000259" key="23">
    <source>
        <dbReference type="Pfam" id="PF13231"/>
    </source>
</evidence>
<feature type="transmembrane region" description="Helical" evidence="21">
    <location>
        <begin position="606"/>
        <end position="625"/>
    </location>
</feature>
<keyword evidence="12" id="KW-0460">Magnesium</keyword>
<dbReference type="InterPro" id="IPR038731">
    <property type="entry name" value="RgtA/B/C-like"/>
</dbReference>
<keyword evidence="14 21" id="KW-0472">Membrane</keyword>
<evidence type="ECO:0000313" key="24">
    <source>
        <dbReference type="EMBL" id="MBE9069956.1"/>
    </source>
</evidence>
<evidence type="ECO:0000256" key="21">
    <source>
        <dbReference type="SAM" id="Phobius"/>
    </source>
</evidence>
<comment type="pathway">
    <text evidence="5">Protein modification; protein glycosylation.</text>
</comment>
<comment type="function">
    <text evidence="16">Transfers mannose from GDP-mannose to dolichol monophosphate to form dolichol phosphate mannose (Dol-P-Man) which is the mannosyl donor in pathways leading to N-glycosylation, glycosyl phosphatidylinositol membrane anchoring, and O-mannosylation of proteins.</text>
</comment>
<dbReference type="FunFam" id="3.90.550.10:FF:000119">
    <property type="entry name" value="Dolichol-phosphate mannosyltransferase subunit 1"/>
    <property type="match status" value="1"/>
</dbReference>
<evidence type="ECO:0000256" key="10">
    <source>
        <dbReference type="ARBA" id="ARBA00022692"/>
    </source>
</evidence>
<evidence type="ECO:0000256" key="1">
    <source>
        <dbReference type="ARBA" id="ARBA00001913"/>
    </source>
</evidence>
<accession>A0A928ZYU9</accession>
<reference evidence="24" key="1">
    <citation type="submission" date="2020-10" db="EMBL/GenBank/DDBJ databases">
        <authorList>
            <person name="Castelo-Branco R."/>
            <person name="Eusebio N."/>
            <person name="Adriana R."/>
            <person name="Vieira A."/>
            <person name="Brugerolle De Fraissinette N."/>
            <person name="Rezende De Castro R."/>
            <person name="Schneider M.P."/>
            <person name="Vasconcelos V."/>
            <person name="Leao P.N."/>
        </authorList>
    </citation>
    <scope>NUCLEOTIDE SEQUENCE</scope>
    <source>
        <strain evidence="24">LEGE 11479</strain>
    </source>
</reference>
<evidence type="ECO:0000256" key="17">
    <source>
        <dbReference type="ARBA" id="ARBA00074878"/>
    </source>
</evidence>
<proteinExistence type="inferred from homology"/>
<comment type="cofactor">
    <cofactor evidence="2">
        <name>Mn(2+)</name>
        <dbReference type="ChEBI" id="CHEBI:29035"/>
    </cofactor>
</comment>
<dbReference type="GO" id="GO:0012505">
    <property type="term" value="C:endomembrane system"/>
    <property type="evidence" value="ECO:0007669"/>
    <property type="project" value="UniProtKB-SubCell"/>
</dbReference>
<keyword evidence="10 21" id="KW-0812">Transmembrane</keyword>
<comment type="cofactor">
    <cofactor evidence="3">
        <name>Mg(2+)</name>
        <dbReference type="ChEBI" id="CHEBI:18420"/>
    </cofactor>
</comment>
<dbReference type="Gene3D" id="3.90.550.10">
    <property type="entry name" value="Spore Coat Polysaccharide Biosynthesis Protein SpsA, Chain A"/>
    <property type="match status" value="1"/>
</dbReference>
<feature type="transmembrane region" description="Helical" evidence="21">
    <location>
        <begin position="573"/>
        <end position="594"/>
    </location>
</feature>
<feature type="transmembrane region" description="Helical" evidence="21">
    <location>
        <begin position="267"/>
        <end position="285"/>
    </location>
</feature>
<comment type="caution">
    <text evidence="24">The sequence shown here is derived from an EMBL/GenBank/DDBJ whole genome shotgun (WGS) entry which is preliminary data.</text>
</comment>
<dbReference type="PANTHER" id="PTHR43398:SF1">
    <property type="entry name" value="DOLICHOL-PHOSPHATE MANNOSYLTRANSFERASE SUBUNIT 1"/>
    <property type="match status" value="1"/>
</dbReference>
<feature type="transmembrane region" description="Helical" evidence="21">
    <location>
        <begin position="374"/>
        <end position="396"/>
    </location>
</feature>
<dbReference type="RefSeq" id="WP_193995843.1">
    <property type="nucleotide sequence ID" value="NZ_JADEXP010000347.1"/>
</dbReference>
<evidence type="ECO:0000259" key="22">
    <source>
        <dbReference type="Pfam" id="PF00535"/>
    </source>
</evidence>
<dbReference type="CDD" id="cd06442">
    <property type="entry name" value="DPM1_like"/>
    <property type="match status" value="1"/>
</dbReference>
<feature type="transmembrane region" description="Helical" evidence="21">
    <location>
        <begin position="637"/>
        <end position="656"/>
    </location>
</feature>
<feature type="transmembrane region" description="Helical" evidence="21">
    <location>
        <begin position="403"/>
        <end position="422"/>
    </location>
</feature>
<feature type="domain" description="Glycosyltransferase RgtA/B/C/D-like" evidence="23">
    <location>
        <begin position="353"/>
        <end position="513"/>
    </location>
</feature>
<evidence type="ECO:0000256" key="18">
    <source>
        <dbReference type="ARBA" id="ARBA00082336"/>
    </source>
</evidence>
<comment type="subcellular location">
    <subcellularLocation>
        <location evidence="4">Endomembrane system</location>
    </subcellularLocation>
</comment>
<evidence type="ECO:0000256" key="12">
    <source>
        <dbReference type="ARBA" id="ARBA00022842"/>
    </source>
</evidence>
<evidence type="ECO:0000256" key="14">
    <source>
        <dbReference type="ARBA" id="ARBA00023136"/>
    </source>
</evidence>
<gene>
    <name evidence="24" type="ORF">IQ260_25270</name>
</gene>
<dbReference type="Pfam" id="PF00535">
    <property type="entry name" value="Glycos_transf_2"/>
    <property type="match status" value="1"/>
</dbReference>
<protein>
    <recommendedName>
        <fullName evidence="17">Dolichol-phosphate mannosyltransferase</fullName>
        <ecNumber evidence="7">2.4.1.83</ecNumber>
    </recommendedName>
    <alternativeName>
        <fullName evidence="19">Dolichol-phosphate mannose synthase</fullName>
    </alternativeName>
    <alternativeName>
        <fullName evidence="18">Dolichyl-phosphate beta-D-mannosyltransferase</fullName>
    </alternativeName>
    <alternativeName>
        <fullName evidence="20">Mannose-P-dolichol synthase</fullName>
    </alternativeName>
</protein>
<evidence type="ECO:0000256" key="15">
    <source>
        <dbReference type="ARBA" id="ARBA00023211"/>
    </source>
</evidence>
<keyword evidence="13 21" id="KW-1133">Transmembrane helix</keyword>
<keyword evidence="25" id="KW-1185">Reference proteome</keyword>
<comment type="similarity">
    <text evidence="6">Belongs to the glycosyltransferase 2 family.</text>
</comment>
<keyword evidence="11" id="KW-0479">Metal-binding</keyword>
<dbReference type="GO" id="GO:0006488">
    <property type="term" value="P:dolichol-linked oligosaccharide biosynthetic process"/>
    <property type="evidence" value="ECO:0007669"/>
    <property type="project" value="TreeGrafter"/>
</dbReference>
<dbReference type="GO" id="GO:0016020">
    <property type="term" value="C:membrane"/>
    <property type="evidence" value="ECO:0007669"/>
    <property type="project" value="UniProtKB-ARBA"/>
</dbReference>
<dbReference type="Proteomes" id="UP000615026">
    <property type="component" value="Unassembled WGS sequence"/>
</dbReference>
<evidence type="ECO:0000256" key="19">
    <source>
        <dbReference type="ARBA" id="ARBA00082614"/>
    </source>
</evidence>
<dbReference type="GO" id="GO:0035269">
    <property type="term" value="P:protein O-linked glycosylation via mannose"/>
    <property type="evidence" value="ECO:0007669"/>
    <property type="project" value="TreeGrafter"/>
</dbReference>
<dbReference type="InterPro" id="IPR039528">
    <property type="entry name" value="DPM1-like"/>
</dbReference>
<dbReference type="InterPro" id="IPR001173">
    <property type="entry name" value="Glyco_trans_2-like"/>
</dbReference>
<dbReference type="InterPro" id="IPR029044">
    <property type="entry name" value="Nucleotide-diphossugar_trans"/>
</dbReference>
<evidence type="ECO:0000256" key="9">
    <source>
        <dbReference type="ARBA" id="ARBA00022679"/>
    </source>
</evidence>
<organism evidence="24 25">
    <name type="scientific">Leptolyngbya cf. ectocarpi LEGE 11479</name>
    <dbReference type="NCBI Taxonomy" id="1828722"/>
    <lineage>
        <taxon>Bacteria</taxon>
        <taxon>Bacillati</taxon>
        <taxon>Cyanobacteriota</taxon>
        <taxon>Cyanophyceae</taxon>
        <taxon>Leptolyngbyales</taxon>
        <taxon>Leptolyngbyaceae</taxon>
        <taxon>Leptolyngbya group</taxon>
        <taxon>Leptolyngbya</taxon>
    </lineage>
</organism>
<keyword evidence="9" id="KW-0808">Transferase</keyword>
<evidence type="ECO:0000256" key="20">
    <source>
        <dbReference type="ARBA" id="ARBA00083744"/>
    </source>
</evidence>
<dbReference type="GO" id="GO:0006506">
    <property type="term" value="P:GPI anchor biosynthetic process"/>
    <property type="evidence" value="ECO:0007669"/>
    <property type="project" value="TreeGrafter"/>
</dbReference>
<dbReference type="GO" id="GO:0046872">
    <property type="term" value="F:metal ion binding"/>
    <property type="evidence" value="ECO:0007669"/>
    <property type="project" value="UniProtKB-KW"/>
</dbReference>
<dbReference type="SUPFAM" id="SSF53448">
    <property type="entry name" value="Nucleotide-diphospho-sugar transferases"/>
    <property type="match status" value="1"/>
</dbReference>
<evidence type="ECO:0000256" key="16">
    <source>
        <dbReference type="ARBA" id="ARBA00053724"/>
    </source>
</evidence>
<evidence type="ECO:0000256" key="2">
    <source>
        <dbReference type="ARBA" id="ARBA00001936"/>
    </source>
</evidence>
<dbReference type="AlphaFoldDB" id="A0A928ZYU9"/>
<dbReference type="EMBL" id="JADEXP010000347">
    <property type="protein sequence ID" value="MBE9069956.1"/>
    <property type="molecule type" value="Genomic_DNA"/>
</dbReference>
<dbReference type="GO" id="GO:0004582">
    <property type="term" value="F:dolichyl-phosphate beta-D-mannosyltransferase activity"/>
    <property type="evidence" value="ECO:0007669"/>
    <property type="project" value="UniProtKB-EC"/>
</dbReference>
<name>A0A928ZYU9_LEPEC</name>
<feature type="transmembrane region" description="Helical" evidence="21">
    <location>
        <begin position="457"/>
        <end position="477"/>
    </location>
</feature>
<keyword evidence="15" id="KW-0464">Manganese</keyword>
<keyword evidence="8" id="KW-0328">Glycosyltransferase</keyword>
<sequence>MVSDTENNRNQIDLSLIIPTYNESDNILHLVDKLSFSLESVISGKYELIIVDDNSPDRTWQIAQSLTAQYPSLRVIRRTADRGLSSAVICGWEEAAGEILGVMDGDLQHPPATLLQMLDEIKKGADLVVASRHITGGGISDWHIGRRFLSRGAQLLGLLILPEILTQVSDPMSGYFLVRRAAIANKTLNPIGYKILLEVLAKGEISEIAEAGYIFQERLEGETKVTSKHYFDYLHHLVRLRINLFGRLLKWSSIDDKEEEPWLQPPIRFKIFVIILIALGTFFRFTHLDQKAFCGDEPWTALAISGHTVAEVRQEINDHRNPFSISALDTYQHLNPDRGVGSTINYLVTSDPQHPPLYYAIVRLWAQLLGDSPAALRSLSALISLFLLPSVYWICLELFESSTVGWISMALVAVSPLQIFFAQESRQYSLWMVTILVSTAAFLRASRRQTASSWGIYCLSTVLGLYTHLLTGLVLMAHGAYALMRYGLHHRKIVCSYLLSTLISSCLFLPWAIILVRHISTAINLTSGWGKKLIDSPLDLIAIYFARLSRPLFDLNLTSDIHLFDSFKLEGPAYYSLFSLVLGLIILTSSGYFLVCKLSSKPTHLLIILIAIFSGISLLVWDLGYGGVRSIQIRYQLPFYLFEELTLAYILGLGIAQSQLWKRKFWQSVLLLTITFGLISDIKFLHDGHWWSRSENQFTTRVAQVIQQSETLEKSLIFVDESPVRLGDLLYLSRTLSQTYLLSAANNVAITIPMEYDKVFFLEKKTIRSFQVLEKNDSYVLDELIKPQKTSPKGLWQFTRIKVS</sequence>
<feature type="transmembrane region" description="Helical" evidence="21">
    <location>
        <begin position="497"/>
        <end position="516"/>
    </location>
</feature>
<evidence type="ECO:0000256" key="4">
    <source>
        <dbReference type="ARBA" id="ARBA00004308"/>
    </source>
</evidence>
<comment type="cofactor">
    <cofactor evidence="1">
        <name>Ca(2+)</name>
        <dbReference type="ChEBI" id="CHEBI:29108"/>
    </cofactor>
</comment>
<feature type="transmembrane region" description="Helical" evidence="21">
    <location>
        <begin position="428"/>
        <end position="445"/>
    </location>
</feature>
<dbReference type="EC" id="2.4.1.83" evidence="7"/>
<evidence type="ECO:0000256" key="3">
    <source>
        <dbReference type="ARBA" id="ARBA00001946"/>
    </source>
</evidence>